<sequence length="166" mass="16567">MGTFSDRESVAPTLASAVGELMALASLRAPETTIEAGSDAPTKGLAVIATSPTSGGAGGDGGGSGGDGGAGSGDGAPTSRALRAEDALSSRLPQREGRVCWRLSSGANAISSGAFRQSPAPSLFKKLSGWTVSLAAGSGRARLKAAESNKRRRMGVPQKNRGTIKP</sequence>
<dbReference type="EMBL" id="BPFZ01000004">
    <property type="protein sequence ID" value="GIU66781.1"/>
    <property type="molecule type" value="Genomic_DNA"/>
</dbReference>
<evidence type="ECO:0000313" key="3">
    <source>
        <dbReference type="Proteomes" id="UP001161064"/>
    </source>
</evidence>
<protein>
    <submittedName>
        <fullName evidence="2">Uncharacterized protein</fullName>
    </submittedName>
</protein>
<feature type="region of interest" description="Disordered" evidence="1">
    <location>
        <begin position="34"/>
        <end position="95"/>
    </location>
</feature>
<proteinExistence type="predicted"/>
<accession>A0ABQ4PUX4</accession>
<feature type="compositionally biased region" description="Gly residues" evidence="1">
    <location>
        <begin position="55"/>
        <end position="74"/>
    </location>
</feature>
<comment type="caution">
    <text evidence="2">The sequence shown here is derived from an EMBL/GenBank/DDBJ whole genome shotgun (WGS) entry which is preliminary data.</text>
</comment>
<gene>
    <name evidence="2" type="ORF">PsB1_0935</name>
</gene>
<reference evidence="2" key="2">
    <citation type="journal article" date="2023" name="ISME Commun">
        <title>Characterization of a bloom-associated alphaproteobacterial lineage, 'Candidatus Phycosocius': insights into freshwater algal-bacterial interactions.</title>
        <authorList>
            <person name="Tanabe Y."/>
            <person name="Yamaguchi H."/>
            <person name="Yoshida M."/>
            <person name="Kai A."/>
            <person name="Okazaki Y."/>
        </authorList>
    </citation>
    <scope>NUCLEOTIDE SEQUENCE</scope>
    <source>
        <strain evidence="2">BOTRYCO-1</strain>
    </source>
</reference>
<keyword evidence="3" id="KW-1185">Reference proteome</keyword>
<dbReference type="Proteomes" id="UP001161064">
    <property type="component" value="Unassembled WGS sequence"/>
</dbReference>
<organism evidence="2 3">
    <name type="scientific">Candidatus Phycosocius spiralis</name>
    <dbReference type="NCBI Taxonomy" id="2815099"/>
    <lineage>
        <taxon>Bacteria</taxon>
        <taxon>Pseudomonadati</taxon>
        <taxon>Pseudomonadota</taxon>
        <taxon>Alphaproteobacteria</taxon>
        <taxon>Caulobacterales</taxon>
        <taxon>Caulobacterales incertae sedis</taxon>
        <taxon>Candidatus Phycosocius</taxon>
    </lineage>
</organism>
<evidence type="ECO:0000256" key="1">
    <source>
        <dbReference type="SAM" id="MobiDB-lite"/>
    </source>
</evidence>
<evidence type="ECO:0000313" key="2">
    <source>
        <dbReference type="EMBL" id="GIU66781.1"/>
    </source>
</evidence>
<reference evidence="2" key="1">
    <citation type="submission" date="2021-05" db="EMBL/GenBank/DDBJ databases">
        <authorList>
            <person name="Tanabe Y."/>
        </authorList>
    </citation>
    <scope>NUCLEOTIDE SEQUENCE</scope>
    <source>
        <strain evidence="2">BOTRYCO-1</strain>
    </source>
</reference>
<name>A0ABQ4PUX4_9PROT</name>
<feature type="region of interest" description="Disordered" evidence="1">
    <location>
        <begin position="138"/>
        <end position="166"/>
    </location>
</feature>
<feature type="compositionally biased region" description="Basic and acidic residues" evidence="1">
    <location>
        <begin position="82"/>
        <end position="95"/>
    </location>
</feature>